<name>A0AAU9IKH6_9CILI</name>
<protein>
    <submittedName>
        <fullName evidence="1">Uncharacterized protein</fullName>
    </submittedName>
</protein>
<accession>A0AAU9IKH6</accession>
<dbReference type="EMBL" id="CAJZBQ010000013">
    <property type="protein sequence ID" value="CAG9314987.1"/>
    <property type="molecule type" value="Genomic_DNA"/>
</dbReference>
<proteinExistence type="predicted"/>
<gene>
    <name evidence="1" type="ORF">BSTOLATCC_MIC12765</name>
</gene>
<dbReference type="Proteomes" id="UP001162131">
    <property type="component" value="Unassembled WGS sequence"/>
</dbReference>
<reference evidence="1" key="1">
    <citation type="submission" date="2021-09" db="EMBL/GenBank/DDBJ databases">
        <authorList>
            <consortium name="AG Swart"/>
            <person name="Singh M."/>
            <person name="Singh A."/>
            <person name="Seah K."/>
            <person name="Emmerich C."/>
        </authorList>
    </citation>
    <scope>NUCLEOTIDE SEQUENCE</scope>
    <source>
        <strain evidence="1">ATCC30299</strain>
    </source>
</reference>
<dbReference type="AlphaFoldDB" id="A0AAU9IKH6"/>
<organism evidence="1 2">
    <name type="scientific">Blepharisma stoltei</name>
    <dbReference type="NCBI Taxonomy" id="1481888"/>
    <lineage>
        <taxon>Eukaryota</taxon>
        <taxon>Sar</taxon>
        <taxon>Alveolata</taxon>
        <taxon>Ciliophora</taxon>
        <taxon>Postciliodesmatophora</taxon>
        <taxon>Heterotrichea</taxon>
        <taxon>Heterotrichida</taxon>
        <taxon>Blepharismidae</taxon>
        <taxon>Blepharisma</taxon>
    </lineage>
</organism>
<evidence type="ECO:0000313" key="2">
    <source>
        <dbReference type="Proteomes" id="UP001162131"/>
    </source>
</evidence>
<sequence>MENFKNHTFILRRTSEQTTHAKVQLEFIEPLLLALKRNVQSYYLNLPETIVSGFGCNEPHMIYTKENGQLSWLEGVKSSSVQRFFKRCYYFKREPFPVNIIKSDKGNFADSCKCLMSTKESFDLWRQQIKAGKPMLIQRYIISPNKEISKVRITYIPPKGYLSCKLLRNKIDICGELARPLIENKNGWNKFKKFQTPETVKTDYSVEDKFLVRRSIDSSYTENEFAINDSLRAQMETLKNIVEKGHFAHGKIICLELQADFGQDTDEKWYFLNLIHYKTELLVQKKLNPTSFGLLMERLSRKAIKSSYGTRKRGSHDKIIACSSPCSKLEPAIHVIKPRPFSADKTTKISSLLSPEKPAVRLFSLSSIKLKSNSSALLDIPRLDESQNNSTGSLKKEIIKDLKSISKRDFEIRKKRRSKTMGAIKSKIK</sequence>
<evidence type="ECO:0000313" key="1">
    <source>
        <dbReference type="EMBL" id="CAG9314987.1"/>
    </source>
</evidence>
<comment type="caution">
    <text evidence="1">The sequence shown here is derived from an EMBL/GenBank/DDBJ whole genome shotgun (WGS) entry which is preliminary data.</text>
</comment>
<keyword evidence="2" id="KW-1185">Reference proteome</keyword>